<reference evidence="3 4" key="1">
    <citation type="submission" date="2018-08" db="EMBL/GenBank/DDBJ databases">
        <title>A genome reference for cultivated species of the human gut microbiota.</title>
        <authorList>
            <person name="Zou Y."/>
            <person name="Xue W."/>
            <person name="Luo G."/>
        </authorList>
    </citation>
    <scope>NUCLEOTIDE SEQUENCE [LARGE SCALE GENOMIC DNA]</scope>
    <source>
        <strain evidence="3 4">AF22-21</strain>
    </source>
</reference>
<gene>
    <name evidence="3" type="ORF">DWX94_14490</name>
</gene>
<comment type="caution">
    <text evidence="3">The sequence shown here is derived from an EMBL/GenBank/DDBJ whole genome shotgun (WGS) entry which is preliminary data.</text>
</comment>
<accession>A0A412ID20</accession>
<dbReference type="SUPFAM" id="SSF52402">
    <property type="entry name" value="Adenine nucleotide alpha hydrolases-like"/>
    <property type="match status" value="1"/>
</dbReference>
<dbReference type="AlphaFoldDB" id="A0A412ID20"/>
<dbReference type="Gene3D" id="3.40.50.620">
    <property type="entry name" value="HUPs"/>
    <property type="match status" value="1"/>
</dbReference>
<name>A0A412ID20_9FIRM</name>
<dbReference type="PIRSF" id="PIRSF004976">
    <property type="entry name" value="ATPase_YdaO"/>
    <property type="match status" value="1"/>
</dbReference>
<sequence>MKIQKLLSYTRRAVTDYNMISPGDRIAIGISGGKDSLTLLYAMAKLKKFYPIPFELEAITVDLGFEGFDTSELREYCESLDVRYSVCKTQIGEIIFDYRKEPNPCSLCSRMRKGAFNDCAVSLGCNKIAYAHHKDDVIDSFLMSMLYEGRIHTFSPVTHLEKTGVTLIRPLIYVLGGEIRAFARANALPVCKNPCPADGVTKRQESKDIIDELKVRVPDVKDRIFSSIEGAGIDGWVRH</sequence>
<dbReference type="EMBL" id="QRVK01000090">
    <property type="protein sequence ID" value="RGS34771.1"/>
    <property type="molecule type" value="Genomic_DNA"/>
</dbReference>
<dbReference type="Proteomes" id="UP000283295">
    <property type="component" value="Unassembled WGS sequence"/>
</dbReference>
<dbReference type="OrthoDB" id="9801054at2"/>
<dbReference type="PANTHER" id="PTHR43686:SF1">
    <property type="entry name" value="AMINOTRAN_5 DOMAIN-CONTAINING PROTEIN"/>
    <property type="match status" value="1"/>
</dbReference>
<evidence type="ECO:0000313" key="4">
    <source>
        <dbReference type="Proteomes" id="UP000283295"/>
    </source>
</evidence>
<organism evidence="3 4">
    <name type="scientific">Coprococcus eutactus</name>
    <dbReference type="NCBI Taxonomy" id="33043"/>
    <lineage>
        <taxon>Bacteria</taxon>
        <taxon>Bacillati</taxon>
        <taxon>Bacillota</taxon>
        <taxon>Clostridia</taxon>
        <taxon>Lachnospirales</taxon>
        <taxon>Lachnospiraceae</taxon>
        <taxon>Coprococcus</taxon>
    </lineage>
</organism>
<dbReference type="CDD" id="cd24138">
    <property type="entry name" value="TtcA-like"/>
    <property type="match status" value="1"/>
</dbReference>
<dbReference type="InterPro" id="IPR011063">
    <property type="entry name" value="TilS/TtcA_N"/>
</dbReference>
<evidence type="ECO:0000259" key="2">
    <source>
        <dbReference type="Pfam" id="PF01171"/>
    </source>
</evidence>
<feature type="domain" description="tRNA(Ile)-lysidine/2-thiocytidine synthase N-terminal" evidence="2">
    <location>
        <begin position="26"/>
        <end position="191"/>
    </location>
</feature>
<dbReference type="InterPro" id="IPR014729">
    <property type="entry name" value="Rossmann-like_a/b/a_fold"/>
</dbReference>
<dbReference type="GO" id="GO:0016740">
    <property type="term" value="F:transferase activity"/>
    <property type="evidence" value="ECO:0007669"/>
    <property type="project" value="UniProtKB-KW"/>
</dbReference>
<evidence type="ECO:0000256" key="1">
    <source>
        <dbReference type="ARBA" id="ARBA00022679"/>
    </source>
</evidence>
<protein>
    <submittedName>
        <fullName evidence="3">tRNA 2-thiocytidine biosynthesis protein TtcA</fullName>
    </submittedName>
</protein>
<evidence type="ECO:0000313" key="3">
    <source>
        <dbReference type="EMBL" id="RGS34771.1"/>
    </source>
</evidence>
<dbReference type="PANTHER" id="PTHR43686">
    <property type="entry name" value="SULFURTRANSFERASE-RELATED"/>
    <property type="match status" value="1"/>
</dbReference>
<dbReference type="InterPro" id="IPR035107">
    <property type="entry name" value="tRNA_thiolation_TtcA_Ctu1"/>
</dbReference>
<dbReference type="Pfam" id="PF01171">
    <property type="entry name" value="ATP_bind_3"/>
    <property type="match status" value="1"/>
</dbReference>
<dbReference type="GO" id="GO:0008033">
    <property type="term" value="P:tRNA processing"/>
    <property type="evidence" value="ECO:0007669"/>
    <property type="project" value="InterPro"/>
</dbReference>
<keyword evidence="1" id="KW-0808">Transferase</keyword>
<proteinExistence type="predicted"/>